<evidence type="ECO:0000256" key="10">
    <source>
        <dbReference type="ARBA" id="ARBA00023004"/>
    </source>
</evidence>
<dbReference type="AlphaFoldDB" id="D2VST3"/>
<evidence type="ECO:0000313" key="13">
    <source>
        <dbReference type="EMBL" id="EFC40174.1"/>
    </source>
</evidence>
<feature type="binding site" evidence="12">
    <location>
        <position position="171"/>
    </location>
    <ligand>
        <name>Fe cation</name>
        <dbReference type="ChEBI" id="CHEBI:24875"/>
        <label>2</label>
    </ligand>
</feature>
<dbReference type="Proteomes" id="UP000006671">
    <property type="component" value="Unassembled WGS sequence"/>
</dbReference>
<feature type="binding site" evidence="12">
    <location>
        <position position="174"/>
    </location>
    <ligand>
        <name>Fe cation</name>
        <dbReference type="ChEBI" id="CHEBI:24875"/>
        <label>1</label>
    </ligand>
</feature>
<dbReference type="GO" id="GO:0016020">
    <property type="term" value="C:membrane"/>
    <property type="evidence" value="ECO:0007669"/>
    <property type="project" value="UniProtKB-SubCell"/>
</dbReference>
<dbReference type="GO" id="GO:0010230">
    <property type="term" value="P:alternative respiration"/>
    <property type="evidence" value="ECO:0007669"/>
    <property type="project" value="TreeGrafter"/>
</dbReference>
<keyword evidence="4" id="KW-0679">Respiratory chain</keyword>
<dbReference type="GO" id="GO:0005739">
    <property type="term" value="C:mitochondrion"/>
    <property type="evidence" value="ECO:0007669"/>
    <property type="project" value="TreeGrafter"/>
</dbReference>
<evidence type="ECO:0000313" key="14">
    <source>
        <dbReference type="Proteomes" id="UP000006671"/>
    </source>
</evidence>
<keyword evidence="5" id="KW-0812">Transmembrane</keyword>
<dbReference type="GO" id="GO:0009916">
    <property type="term" value="F:alternative oxidase activity"/>
    <property type="evidence" value="ECO:0007669"/>
    <property type="project" value="InterPro"/>
</dbReference>
<dbReference type="EMBL" id="GG738894">
    <property type="protein sequence ID" value="EFC40174.1"/>
    <property type="molecule type" value="Genomic_DNA"/>
</dbReference>
<organism evidence="14">
    <name type="scientific">Naegleria gruberi</name>
    <name type="common">Amoeba</name>
    <dbReference type="NCBI Taxonomy" id="5762"/>
    <lineage>
        <taxon>Eukaryota</taxon>
        <taxon>Discoba</taxon>
        <taxon>Heterolobosea</taxon>
        <taxon>Tetramitia</taxon>
        <taxon>Eutetramitia</taxon>
        <taxon>Vahlkampfiidae</taxon>
        <taxon>Naegleria</taxon>
    </lineage>
</organism>
<feature type="binding site" evidence="12">
    <location>
        <position position="273"/>
    </location>
    <ligand>
        <name>Fe cation</name>
        <dbReference type="ChEBI" id="CHEBI:24875"/>
        <label>2</label>
    </ligand>
</feature>
<dbReference type="PANTHER" id="PTHR31803:SF3">
    <property type="entry name" value="ALTERNATIVE OXIDASE"/>
    <property type="match status" value="1"/>
</dbReference>
<evidence type="ECO:0000256" key="6">
    <source>
        <dbReference type="ARBA" id="ARBA00022723"/>
    </source>
</evidence>
<dbReference type="Gene3D" id="1.20.1260.140">
    <property type="entry name" value="Alternative oxidase"/>
    <property type="match status" value="1"/>
</dbReference>
<feature type="binding site" evidence="12">
    <location>
        <position position="132"/>
    </location>
    <ligand>
        <name>Fe cation</name>
        <dbReference type="ChEBI" id="CHEBI:24875"/>
        <label>1</label>
    </ligand>
</feature>
<gene>
    <name evidence="13" type="ORF">NAEGRDRAFT_81108</name>
</gene>
<reference evidence="13 14" key="1">
    <citation type="journal article" date="2010" name="Cell">
        <title>The genome of Naegleria gruberi illuminates early eukaryotic versatility.</title>
        <authorList>
            <person name="Fritz-Laylin L.K."/>
            <person name="Prochnik S.E."/>
            <person name="Ginger M.L."/>
            <person name="Dacks J.B."/>
            <person name="Carpenter M.L."/>
            <person name="Field M.C."/>
            <person name="Kuo A."/>
            <person name="Paredez A."/>
            <person name="Chapman J."/>
            <person name="Pham J."/>
            <person name="Shu S."/>
            <person name="Neupane R."/>
            <person name="Cipriano M."/>
            <person name="Mancuso J."/>
            <person name="Tu H."/>
            <person name="Salamov A."/>
            <person name="Lindquist E."/>
            <person name="Shapiro H."/>
            <person name="Lucas S."/>
            <person name="Grigoriev I.V."/>
            <person name="Cande W.Z."/>
            <person name="Fulton C."/>
            <person name="Rokhsar D.S."/>
            <person name="Dawson S.C."/>
        </authorList>
    </citation>
    <scope>NUCLEOTIDE SEQUENCE [LARGE SCALE GENOMIC DNA]</scope>
    <source>
        <strain evidence="13 14">NEG-M</strain>
    </source>
</reference>
<evidence type="ECO:0000256" key="8">
    <source>
        <dbReference type="ARBA" id="ARBA00022989"/>
    </source>
</evidence>
<dbReference type="PANTHER" id="PTHR31803">
    <property type="entry name" value="ALTERNATIVE OXIDASE"/>
    <property type="match status" value="1"/>
</dbReference>
<feature type="binding site" evidence="12">
    <location>
        <position position="222"/>
    </location>
    <ligand>
        <name>Fe cation</name>
        <dbReference type="ChEBI" id="CHEBI:24875"/>
        <label>2</label>
    </ligand>
</feature>
<keyword evidence="11" id="KW-0472">Membrane</keyword>
<dbReference type="STRING" id="5762.D2VST3"/>
<protein>
    <submittedName>
        <fullName evidence="13">Alternative oxidase</fullName>
    </submittedName>
</protein>
<sequence length="294" mass="33759">MLSQQTKHFAKRSSSAILAYQQLLNNSFKLSHTAQTVSNKWDHQPSDKPMFTKDMVLDHYKAHIPLAQTKFRGYGTDGIHTNVEELEKFEVKRSYKPVDLTDKTALAIMKFLRVFVHGFFGNRYIHHAVVLETVAAVPGIVAGGWRHFSSLRLMRRDHGHIGELMEEAENERMHLLTWMEMTKPTFLERLLVVGAQVAFTSFYTGAYFVNPRFCHRLVGYLEEEAVGAYTEFLNAIDNGDIPNCKAPEIALKYWNLKPDATMRDVVLVIRGDECMHRDYNHDMSDKHRAGVEGQ</sequence>
<dbReference type="GO" id="GO:0046872">
    <property type="term" value="F:metal ion binding"/>
    <property type="evidence" value="ECO:0007669"/>
    <property type="project" value="UniProtKB-KW"/>
</dbReference>
<dbReference type="InParanoid" id="D2VST3"/>
<comment type="similarity">
    <text evidence="2">Belongs to the alternative oxidase family.</text>
</comment>
<feature type="binding site" evidence="12">
    <location>
        <position position="273"/>
    </location>
    <ligand>
        <name>Fe cation</name>
        <dbReference type="ChEBI" id="CHEBI:24875"/>
        <label>1</label>
    </ligand>
</feature>
<dbReference type="Pfam" id="PF01786">
    <property type="entry name" value="AOX"/>
    <property type="match status" value="1"/>
</dbReference>
<evidence type="ECO:0000256" key="4">
    <source>
        <dbReference type="ARBA" id="ARBA00022660"/>
    </source>
</evidence>
<evidence type="ECO:0000256" key="11">
    <source>
        <dbReference type="ARBA" id="ARBA00023136"/>
    </source>
</evidence>
<dbReference type="VEuPathDB" id="AmoebaDB:NAEGRDRAFT_81108"/>
<dbReference type="OrthoDB" id="16906at2759"/>
<name>D2VST3_NAEGR</name>
<proteinExistence type="inferred from homology"/>
<evidence type="ECO:0000256" key="12">
    <source>
        <dbReference type="PIRSR" id="PIRSR005229-1"/>
    </source>
</evidence>
<dbReference type="InterPro" id="IPR038659">
    <property type="entry name" value="AOX_sf"/>
</dbReference>
<keyword evidence="10 12" id="KW-0408">Iron</keyword>
<evidence type="ECO:0000256" key="5">
    <source>
        <dbReference type="ARBA" id="ARBA00022692"/>
    </source>
</evidence>
<dbReference type="KEGG" id="ngr:NAEGRDRAFT_81108"/>
<keyword evidence="14" id="KW-1185">Reference proteome</keyword>
<dbReference type="GeneID" id="8855834"/>
<feature type="binding site" evidence="12">
    <location>
        <position position="276"/>
    </location>
    <ligand>
        <name>Fe cation</name>
        <dbReference type="ChEBI" id="CHEBI:24875"/>
        <label>2</label>
    </ligand>
</feature>
<comment type="subcellular location">
    <subcellularLocation>
        <location evidence="1">Membrane</location>
    </subcellularLocation>
</comment>
<dbReference type="RefSeq" id="XP_002672918.1">
    <property type="nucleotide sequence ID" value="XM_002672872.1"/>
</dbReference>
<keyword evidence="3" id="KW-0813">Transport</keyword>
<keyword evidence="6 12" id="KW-0479">Metal-binding</keyword>
<evidence type="ECO:0000256" key="2">
    <source>
        <dbReference type="ARBA" id="ARBA00008388"/>
    </source>
</evidence>
<evidence type="ECO:0000256" key="9">
    <source>
        <dbReference type="ARBA" id="ARBA00023002"/>
    </source>
</evidence>
<dbReference type="eggNOG" id="ENOG502QSB5">
    <property type="taxonomic scope" value="Eukaryota"/>
</dbReference>
<evidence type="ECO:0000256" key="1">
    <source>
        <dbReference type="ARBA" id="ARBA00004370"/>
    </source>
</evidence>
<evidence type="ECO:0000256" key="3">
    <source>
        <dbReference type="ARBA" id="ARBA00022448"/>
    </source>
</evidence>
<dbReference type="PIRSF" id="PIRSF005229">
    <property type="entry name" value="AOX"/>
    <property type="match status" value="1"/>
</dbReference>
<feature type="binding site" evidence="12">
    <location>
        <position position="171"/>
    </location>
    <ligand>
        <name>Fe cation</name>
        <dbReference type="ChEBI" id="CHEBI:24875"/>
        <label>1</label>
    </ligand>
</feature>
<keyword evidence="9" id="KW-0560">Oxidoreductase</keyword>
<accession>D2VST3</accession>
<keyword evidence="7" id="KW-0249">Electron transport</keyword>
<evidence type="ECO:0000256" key="7">
    <source>
        <dbReference type="ARBA" id="ARBA00022982"/>
    </source>
</evidence>
<dbReference type="InterPro" id="IPR002680">
    <property type="entry name" value="AOX"/>
</dbReference>
<keyword evidence="8" id="KW-1133">Transmembrane helix</keyword>
<comment type="cofactor">
    <cofactor evidence="12">
        <name>Fe cation</name>
        <dbReference type="ChEBI" id="CHEBI:24875"/>
    </cofactor>
    <text evidence="12">Binds 2 iron ions per subunit.</text>
</comment>